<keyword evidence="1" id="KW-0378">Hydrolase</keyword>
<evidence type="ECO:0000313" key="1">
    <source>
        <dbReference type="EMBL" id="MDR6891871.1"/>
    </source>
</evidence>
<protein>
    <submittedName>
        <fullName evidence="1">G:T-mismatch repair DNA endonuclease (Very short patch repair protein)</fullName>
    </submittedName>
</protein>
<dbReference type="RefSeq" id="WP_309850153.1">
    <property type="nucleotide sequence ID" value="NZ_BAAAIU010000021.1"/>
</dbReference>
<name>A0AAE3YHI0_9MICC</name>
<dbReference type="EMBL" id="JAVDUI010000001">
    <property type="protein sequence ID" value="MDR6891871.1"/>
    <property type="molecule type" value="Genomic_DNA"/>
</dbReference>
<comment type="caution">
    <text evidence="1">The sequence shown here is derived from an EMBL/GenBank/DDBJ whole genome shotgun (WGS) entry which is preliminary data.</text>
</comment>
<gene>
    <name evidence="1" type="ORF">J2S35_000811</name>
</gene>
<keyword evidence="1" id="KW-0540">Nuclease</keyword>
<dbReference type="SUPFAM" id="SSF52980">
    <property type="entry name" value="Restriction endonuclease-like"/>
    <property type="match status" value="1"/>
</dbReference>
<keyword evidence="2" id="KW-1185">Reference proteome</keyword>
<reference evidence="1" key="1">
    <citation type="submission" date="2023-07" db="EMBL/GenBank/DDBJ databases">
        <title>Sequencing the genomes of 1000 actinobacteria strains.</title>
        <authorList>
            <person name="Klenk H.-P."/>
        </authorList>
    </citation>
    <scope>NUCLEOTIDE SEQUENCE</scope>
    <source>
        <strain evidence="1">DSM 13988</strain>
    </source>
</reference>
<evidence type="ECO:0000313" key="2">
    <source>
        <dbReference type="Proteomes" id="UP001247307"/>
    </source>
</evidence>
<organism evidence="1 2">
    <name type="scientific">Falsarthrobacter nasiphocae</name>
    <dbReference type="NCBI Taxonomy" id="189863"/>
    <lineage>
        <taxon>Bacteria</taxon>
        <taxon>Bacillati</taxon>
        <taxon>Actinomycetota</taxon>
        <taxon>Actinomycetes</taxon>
        <taxon>Micrococcales</taxon>
        <taxon>Micrococcaceae</taxon>
        <taxon>Falsarthrobacter</taxon>
    </lineage>
</organism>
<dbReference type="AlphaFoldDB" id="A0AAE3YHI0"/>
<accession>A0AAE3YHI0</accession>
<dbReference type="Gene3D" id="3.40.960.10">
    <property type="entry name" value="VSR Endonuclease"/>
    <property type="match status" value="1"/>
</dbReference>
<dbReference type="GO" id="GO:0004519">
    <property type="term" value="F:endonuclease activity"/>
    <property type="evidence" value="ECO:0007669"/>
    <property type="project" value="UniProtKB-KW"/>
</dbReference>
<proteinExistence type="predicted"/>
<dbReference type="InterPro" id="IPR011335">
    <property type="entry name" value="Restrct_endonuc-II-like"/>
</dbReference>
<dbReference type="Proteomes" id="UP001247307">
    <property type="component" value="Unassembled WGS sequence"/>
</dbReference>
<keyword evidence="1" id="KW-0255">Endonuclease</keyword>
<sequence length="167" mass="18623">MVILIDWLVRVPREEFEGRIEPHETLTSLREWIAAQRRIRGRPAFQSALERASVGSDSPMETKLRLALEDAGITGAVCNAVITDGGHVLGQPDLAFLEAKVAVDYHGAHHWTADGIARDLRKRDRFERAGWKYIELCADHAVHDWAPATRLIRDAVSSPSLPVTGRV</sequence>